<reference evidence="1 2" key="1">
    <citation type="journal article" date="2021" name="Elife">
        <title>Chloroplast acquisition without the gene transfer in kleptoplastic sea slugs, Plakobranchus ocellatus.</title>
        <authorList>
            <person name="Maeda T."/>
            <person name="Takahashi S."/>
            <person name="Yoshida T."/>
            <person name="Shimamura S."/>
            <person name="Takaki Y."/>
            <person name="Nagai Y."/>
            <person name="Toyoda A."/>
            <person name="Suzuki Y."/>
            <person name="Arimoto A."/>
            <person name="Ishii H."/>
            <person name="Satoh N."/>
            <person name="Nishiyama T."/>
            <person name="Hasebe M."/>
            <person name="Maruyama T."/>
            <person name="Minagawa J."/>
            <person name="Obokata J."/>
            <person name="Shigenobu S."/>
        </authorList>
    </citation>
    <scope>NUCLEOTIDE SEQUENCE [LARGE SCALE GENOMIC DNA]</scope>
</reference>
<sequence length="85" mass="9470">MLRGQTSFIKYFPTWEKTSANEVKSSLPFPAVPVPFEVAAPAIKGHNRTQVQAAVARTEPGQFKRLPAVTIDILRFIVSRKKSCL</sequence>
<name>A0AAV4DK42_9GAST</name>
<comment type="caution">
    <text evidence="1">The sequence shown here is derived from an EMBL/GenBank/DDBJ whole genome shotgun (WGS) entry which is preliminary data.</text>
</comment>
<evidence type="ECO:0000313" key="1">
    <source>
        <dbReference type="EMBL" id="GFO44515.1"/>
    </source>
</evidence>
<dbReference type="EMBL" id="BLXT01007956">
    <property type="protein sequence ID" value="GFO44515.1"/>
    <property type="molecule type" value="Genomic_DNA"/>
</dbReference>
<proteinExistence type="predicted"/>
<gene>
    <name evidence="1" type="ORF">PoB_007102000</name>
</gene>
<evidence type="ECO:0000313" key="2">
    <source>
        <dbReference type="Proteomes" id="UP000735302"/>
    </source>
</evidence>
<organism evidence="1 2">
    <name type="scientific">Plakobranchus ocellatus</name>
    <dbReference type="NCBI Taxonomy" id="259542"/>
    <lineage>
        <taxon>Eukaryota</taxon>
        <taxon>Metazoa</taxon>
        <taxon>Spiralia</taxon>
        <taxon>Lophotrochozoa</taxon>
        <taxon>Mollusca</taxon>
        <taxon>Gastropoda</taxon>
        <taxon>Heterobranchia</taxon>
        <taxon>Euthyneura</taxon>
        <taxon>Panpulmonata</taxon>
        <taxon>Sacoglossa</taxon>
        <taxon>Placobranchoidea</taxon>
        <taxon>Plakobranchidae</taxon>
        <taxon>Plakobranchus</taxon>
    </lineage>
</organism>
<protein>
    <submittedName>
        <fullName evidence="1">Uncharacterized protein</fullName>
    </submittedName>
</protein>
<dbReference type="AlphaFoldDB" id="A0AAV4DK42"/>
<accession>A0AAV4DK42</accession>
<keyword evidence="2" id="KW-1185">Reference proteome</keyword>
<dbReference type="Proteomes" id="UP000735302">
    <property type="component" value="Unassembled WGS sequence"/>
</dbReference>